<comment type="caution">
    <text evidence="1">The sequence shown here is derived from an EMBL/GenBank/DDBJ whole genome shotgun (WGS) entry which is preliminary data.</text>
</comment>
<dbReference type="AlphaFoldDB" id="A0A4R1HXM9"/>
<organism evidence="1 2">
    <name type="scientific">Pseudonocardia endophytica</name>
    <dbReference type="NCBI Taxonomy" id="401976"/>
    <lineage>
        <taxon>Bacteria</taxon>
        <taxon>Bacillati</taxon>
        <taxon>Actinomycetota</taxon>
        <taxon>Actinomycetes</taxon>
        <taxon>Pseudonocardiales</taxon>
        <taxon>Pseudonocardiaceae</taxon>
        <taxon>Pseudonocardia</taxon>
    </lineage>
</organism>
<sequence length="366" mass="41102">MAPSSTVWPLDPHTKAKHDILRSYLGGWYPVLSSHNGRIVFLDGFAGPGVYGGGEEGSPIIALKTLLDHGYLQNMSNCQIVFVFCENEPARLASLQEQIEQVKQEHSPFPKNVIIEIYGDSFSDSARRILDSLTEGDEKQNLAPTFAFVDPFGFSGVPVELLRDLVAYDRCELFVNLMVDHINRFATNPKVSQHMDDLFGTQEYMGVREVEAGKRVQFLHDLYRRQLSTVCKFPYVQSFAMYGKNGHLSYYLMHGTRHIRGVELMKDAMWKTDPGGGSAFHDRLAGMDVLFQLEPDFEPLLAGLRQEFGGRTTSIDEVESWVTLQTPYRKAHLRKNALTPMEKAGTLSVARPGKSGFPSGTRLTFD</sequence>
<evidence type="ECO:0000313" key="1">
    <source>
        <dbReference type="EMBL" id="TCK27128.1"/>
    </source>
</evidence>
<gene>
    <name evidence="1" type="ORF">EV378_2987</name>
</gene>
<evidence type="ECO:0000313" key="2">
    <source>
        <dbReference type="Proteomes" id="UP000295560"/>
    </source>
</evidence>
<dbReference type="Proteomes" id="UP000295560">
    <property type="component" value="Unassembled WGS sequence"/>
</dbReference>
<dbReference type="InterPro" id="IPR031009">
    <property type="entry name" value="Tcm_partner"/>
</dbReference>
<keyword evidence="2" id="KW-1185">Reference proteome</keyword>
<proteinExistence type="predicted"/>
<dbReference type="NCBIfam" id="TIGR04474">
    <property type="entry name" value="tcm_partner"/>
    <property type="match status" value="1"/>
</dbReference>
<dbReference type="OrthoDB" id="5070486at2"/>
<accession>A0A4R1HXM9</accession>
<dbReference type="RefSeq" id="WP_132425411.1">
    <property type="nucleotide sequence ID" value="NZ_SMFZ01000001.1"/>
</dbReference>
<protein>
    <submittedName>
        <fullName evidence="1">Three-Cys-motif partner protein</fullName>
    </submittedName>
</protein>
<dbReference type="EMBL" id="SMFZ01000001">
    <property type="protein sequence ID" value="TCK27128.1"/>
    <property type="molecule type" value="Genomic_DNA"/>
</dbReference>
<name>A0A4R1HXM9_PSEEN</name>
<reference evidence="1 2" key="1">
    <citation type="submission" date="2019-03" db="EMBL/GenBank/DDBJ databases">
        <title>Sequencing the genomes of 1000 actinobacteria strains.</title>
        <authorList>
            <person name="Klenk H.-P."/>
        </authorList>
    </citation>
    <scope>NUCLEOTIDE SEQUENCE [LARGE SCALE GENOMIC DNA]</scope>
    <source>
        <strain evidence="1 2">DSM 44969</strain>
    </source>
</reference>